<reference evidence="3 4" key="1">
    <citation type="journal article" date="2021" name="Nat. Commun.">
        <title>Incipient diploidization of the medicinal plant Perilla within 10,000 years.</title>
        <authorList>
            <person name="Zhang Y."/>
            <person name="Shen Q."/>
            <person name="Leng L."/>
            <person name="Zhang D."/>
            <person name="Chen S."/>
            <person name="Shi Y."/>
            <person name="Ning Z."/>
            <person name="Chen S."/>
        </authorList>
    </citation>
    <scope>NUCLEOTIDE SEQUENCE [LARGE SCALE GENOMIC DNA]</scope>
    <source>
        <strain evidence="4">cv. PC099</strain>
    </source>
</reference>
<dbReference type="AlphaFoldDB" id="A0AAD4NY65"/>
<keyword evidence="2 3" id="KW-0812">Transmembrane</keyword>
<evidence type="ECO:0000256" key="1">
    <source>
        <dbReference type="SAM" id="MobiDB-lite"/>
    </source>
</evidence>
<protein>
    <submittedName>
        <fullName evidence="3">Transmembrane protein</fullName>
    </submittedName>
</protein>
<name>A0AAD4NY65_PERFH</name>
<keyword evidence="2" id="KW-0472">Membrane</keyword>
<proteinExistence type="predicted"/>
<evidence type="ECO:0000313" key="4">
    <source>
        <dbReference type="Proteomes" id="UP001190926"/>
    </source>
</evidence>
<feature type="transmembrane region" description="Helical" evidence="2">
    <location>
        <begin position="86"/>
        <end position="106"/>
    </location>
</feature>
<accession>A0AAD4NY65</accession>
<dbReference type="GO" id="GO:0009507">
    <property type="term" value="C:chloroplast"/>
    <property type="evidence" value="ECO:0007669"/>
    <property type="project" value="TreeGrafter"/>
</dbReference>
<feature type="transmembrane region" description="Helical" evidence="2">
    <location>
        <begin position="113"/>
        <end position="130"/>
    </location>
</feature>
<dbReference type="PANTHER" id="PTHR36343:SF1">
    <property type="entry name" value="EXPRESSED PROTEIN"/>
    <property type="match status" value="1"/>
</dbReference>
<evidence type="ECO:0000256" key="2">
    <source>
        <dbReference type="SAM" id="Phobius"/>
    </source>
</evidence>
<keyword evidence="4" id="KW-1185">Reference proteome</keyword>
<dbReference type="EMBL" id="SDAM02029499">
    <property type="protein sequence ID" value="KAH6756904.1"/>
    <property type="molecule type" value="Genomic_DNA"/>
</dbReference>
<sequence length="325" mass="35802">MAAQLSALTFKLLPLSTTITNKPFSPPHNTTTHGFRVSANLGGGTGGDGEIKKGGKKKFITKEQEPEQYWQTAGEREGENPMKTPLPYIIIFGMSTPFVILAIAFANGWIKGSRTWLALLVPIFVVFARLSSGHGAAVLIPITFIFLSTVFLLTFSKRKPIMPVNSLLKEAHVAEKHHQPTLQQNTSISSADCSCDDSVEVPSGRDTREAGNGEEVLMGSQDLYSESESMDQCSSTSSEDQSSDMEWPYNMVGQRLDCSDGSISDEESLIEIAIPSGQFVSEKDPKWKVKCCKSMFQKDLWAEIYEMNEEDNLIEIDINIGSIKC</sequence>
<organism evidence="3 4">
    <name type="scientific">Perilla frutescens var. hirtella</name>
    <name type="common">Perilla citriodora</name>
    <name type="synonym">Perilla setoyensis</name>
    <dbReference type="NCBI Taxonomy" id="608512"/>
    <lineage>
        <taxon>Eukaryota</taxon>
        <taxon>Viridiplantae</taxon>
        <taxon>Streptophyta</taxon>
        <taxon>Embryophyta</taxon>
        <taxon>Tracheophyta</taxon>
        <taxon>Spermatophyta</taxon>
        <taxon>Magnoliopsida</taxon>
        <taxon>eudicotyledons</taxon>
        <taxon>Gunneridae</taxon>
        <taxon>Pentapetalae</taxon>
        <taxon>asterids</taxon>
        <taxon>lamiids</taxon>
        <taxon>Lamiales</taxon>
        <taxon>Lamiaceae</taxon>
        <taxon>Nepetoideae</taxon>
        <taxon>Elsholtzieae</taxon>
        <taxon>Perilla</taxon>
    </lineage>
</organism>
<dbReference type="PANTHER" id="PTHR36343">
    <property type="entry name" value="EXPRESSED PROTEIN"/>
    <property type="match status" value="1"/>
</dbReference>
<evidence type="ECO:0000313" key="3">
    <source>
        <dbReference type="EMBL" id="KAH6756904.1"/>
    </source>
</evidence>
<feature type="region of interest" description="Disordered" evidence="1">
    <location>
        <begin position="179"/>
        <end position="216"/>
    </location>
</feature>
<keyword evidence="2" id="KW-1133">Transmembrane helix</keyword>
<dbReference type="Proteomes" id="UP001190926">
    <property type="component" value="Unassembled WGS sequence"/>
</dbReference>
<comment type="caution">
    <text evidence="3">The sequence shown here is derived from an EMBL/GenBank/DDBJ whole genome shotgun (WGS) entry which is preliminary data.</text>
</comment>
<gene>
    <name evidence="3" type="ORF">C2S53_006706</name>
</gene>
<feature type="transmembrane region" description="Helical" evidence="2">
    <location>
        <begin position="136"/>
        <end position="155"/>
    </location>
</feature>